<keyword evidence="3" id="KW-1185">Reference proteome</keyword>
<evidence type="ECO:0000259" key="1">
    <source>
        <dbReference type="PROSITE" id="PS00028"/>
    </source>
</evidence>
<feature type="domain" description="C2H2-type" evidence="1">
    <location>
        <begin position="65"/>
        <end position="86"/>
    </location>
</feature>
<evidence type="ECO:0000313" key="3">
    <source>
        <dbReference type="Proteomes" id="UP000318571"/>
    </source>
</evidence>
<feature type="domain" description="C2H2-type" evidence="1">
    <location>
        <begin position="93"/>
        <end position="113"/>
    </location>
</feature>
<dbReference type="SMART" id="SM00355">
    <property type="entry name" value="ZnF_C2H2"/>
    <property type="match status" value="2"/>
</dbReference>
<accession>A0A553PTD6</accession>
<evidence type="ECO:0000313" key="2">
    <source>
        <dbReference type="EMBL" id="TRY80948.1"/>
    </source>
</evidence>
<gene>
    <name evidence="2" type="ORF">TCAL_13431</name>
</gene>
<dbReference type="InterPro" id="IPR013087">
    <property type="entry name" value="Znf_C2H2_type"/>
</dbReference>
<dbReference type="AlphaFoldDB" id="A0A553PTD6"/>
<dbReference type="Gene3D" id="3.30.160.60">
    <property type="entry name" value="Classic Zinc Finger"/>
    <property type="match status" value="1"/>
</dbReference>
<reference evidence="2 3" key="1">
    <citation type="journal article" date="2018" name="Nat. Ecol. Evol.">
        <title>Genomic signatures of mitonuclear coevolution across populations of Tigriopus californicus.</title>
        <authorList>
            <person name="Barreto F.S."/>
            <person name="Watson E.T."/>
            <person name="Lima T.G."/>
            <person name="Willett C.S."/>
            <person name="Edmands S."/>
            <person name="Li W."/>
            <person name="Burton R.S."/>
        </authorList>
    </citation>
    <scope>NUCLEOTIDE SEQUENCE [LARGE SCALE GENOMIC DNA]</scope>
    <source>
        <strain evidence="2 3">San Diego</strain>
    </source>
</reference>
<name>A0A553PTD6_TIGCA</name>
<sequence length="252" mass="29271">MSLSRYEESSEYDSAEDVVDPDVLLAPGPDGISVPVFDSVFKPDHVIKRVKLMKNKLYRRDQIICLICTSSFCDIESFNQHHYNFHELQQIFCEICGKEMKSLKTLRCHIIRHNLHIVSDEVLAAISPEQKKFYECCLESELRRTFHDMLMNKLLHHVGAIQRGNFKLSDGRIRLKRVQELLAKIIRSIMYDLEENCYLGTRILIMIRFRTAMKMAQEKIIKDTELAETMVQNCLEEACKAPSTPENNDDIA</sequence>
<dbReference type="Proteomes" id="UP000318571">
    <property type="component" value="Chromosome 12"/>
</dbReference>
<comment type="caution">
    <text evidence="2">The sequence shown here is derived from an EMBL/GenBank/DDBJ whole genome shotgun (WGS) entry which is preliminary data.</text>
</comment>
<proteinExistence type="predicted"/>
<dbReference type="PROSITE" id="PS00028">
    <property type="entry name" value="ZINC_FINGER_C2H2_1"/>
    <property type="match status" value="2"/>
</dbReference>
<dbReference type="EMBL" id="VCGU01000001">
    <property type="protein sequence ID" value="TRY80948.1"/>
    <property type="molecule type" value="Genomic_DNA"/>
</dbReference>
<organism evidence="2 3">
    <name type="scientific">Tigriopus californicus</name>
    <name type="common">Marine copepod</name>
    <dbReference type="NCBI Taxonomy" id="6832"/>
    <lineage>
        <taxon>Eukaryota</taxon>
        <taxon>Metazoa</taxon>
        <taxon>Ecdysozoa</taxon>
        <taxon>Arthropoda</taxon>
        <taxon>Crustacea</taxon>
        <taxon>Multicrustacea</taxon>
        <taxon>Hexanauplia</taxon>
        <taxon>Copepoda</taxon>
        <taxon>Harpacticoida</taxon>
        <taxon>Harpacticidae</taxon>
        <taxon>Tigriopus</taxon>
    </lineage>
</organism>
<protein>
    <recommendedName>
        <fullName evidence="1">C2H2-type domain-containing protein</fullName>
    </recommendedName>
</protein>